<dbReference type="OrthoDB" id="5308957at2759"/>
<keyword evidence="2" id="KW-1185">Reference proteome</keyword>
<organism evidence="1 2">
    <name type="scientific">Thelonectria olida</name>
    <dbReference type="NCBI Taxonomy" id="1576542"/>
    <lineage>
        <taxon>Eukaryota</taxon>
        <taxon>Fungi</taxon>
        <taxon>Dikarya</taxon>
        <taxon>Ascomycota</taxon>
        <taxon>Pezizomycotina</taxon>
        <taxon>Sordariomycetes</taxon>
        <taxon>Hypocreomycetidae</taxon>
        <taxon>Hypocreales</taxon>
        <taxon>Nectriaceae</taxon>
        <taxon>Thelonectria</taxon>
    </lineage>
</organism>
<dbReference type="Proteomes" id="UP000777438">
    <property type="component" value="Unassembled WGS sequence"/>
</dbReference>
<protein>
    <submittedName>
        <fullName evidence="1">Uncharacterized protein</fullName>
    </submittedName>
</protein>
<dbReference type="EMBL" id="JAGPYM010000039">
    <property type="protein sequence ID" value="KAH6874353.1"/>
    <property type="molecule type" value="Genomic_DNA"/>
</dbReference>
<gene>
    <name evidence="1" type="ORF">B0T10DRAFT_465657</name>
</gene>
<evidence type="ECO:0000313" key="2">
    <source>
        <dbReference type="Proteomes" id="UP000777438"/>
    </source>
</evidence>
<name>A0A9P8VUG6_9HYPO</name>
<dbReference type="AlphaFoldDB" id="A0A9P8VUG6"/>
<proteinExistence type="predicted"/>
<accession>A0A9P8VUG6</accession>
<evidence type="ECO:0000313" key="1">
    <source>
        <dbReference type="EMBL" id="KAH6874353.1"/>
    </source>
</evidence>
<dbReference type="Gene3D" id="1.25.40.10">
    <property type="entry name" value="Tetratricopeptide repeat domain"/>
    <property type="match status" value="1"/>
</dbReference>
<reference evidence="1 2" key="1">
    <citation type="journal article" date="2021" name="Nat. Commun.">
        <title>Genetic determinants of endophytism in the Arabidopsis root mycobiome.</title>
        <authorList>
            <person name="Mesny F."/>
            <person name="Miyauchi S."/>
            <person name="Thiergart T."/>
            <person name="Pickel B."/>
            <person name="Atanasova L."/>
            <person name="Karlsson M."/>
            <person name="Huettel B."/>
            <person name="Barry K.W."/>
            <person name="Haridas S."/>
            <person name="Chen C."/>
            <person name="Bauer D."/>
            <person name="Andreopoulos W."/>
            <person name="Pangilinan J."/>
            <person name="LaButti K."/>
            <person name="Riley R."/>
            <person name="Lipzen A."/>
            <person name="Clum A."/>
            <person name="Drula E."/>
            <person name="Henrissat B."/>
            <person name="Kohler A."/>
            <person name="Grigoriev I.V."/>
            <person name="Martin F.M."/>
            <person name="Hacquard S."/>
        </authorList>
    </citation>
    <scope>NUCLEOTIDE SEQUENCE [LARGE SCALE GENOMIC DNA]</scope>
    <source>
        <strain evidence="1 2">MPI-CAGE-CH-0241</strain>
    </source>
</reference>
<sequence>MECLGGLEALVTPVHAQFVNVLQTYIQAAVEHKDFDEATAQAHKSYNDHRERLGPDAKKVWQCLAKLGNLYQDQGVISQAFHMLRNARQGLHSVTSENPEEAYNCVRDITNGIIVIAIKQRDFDEAENESLSLIKQAEELGEAYQGAVQRHKHNLAHLYQDDLWRNDRSLALPPPNRTMIEKPLLEFMQFKGTDYTISYMQPCSWNMLRELYESTGQRSKLELLLPKLEDAISSATSENPTHGTLYNYKEKTVGSFITLGQLEKAEWWLLRLRDEVQPRVFSRLSITMQLGRVYFRMSKPNEAESCLIEAQGMAKKKRFSQKTTAFTQWWHGVDAMENSPINAVQAASSTLRDKSPRVVEMKCTSWKRQI</sequence>
<dbReference type="SUPFAM" id="SSF48452">
    <property type="entry name" value="TPR-like"/>
    <property type="match status" value="1"/>
</dbReference>
<dbReference type="InterPro" id="IPR011990">
    <property type="entry name" value="TPR-like_helical_dom_sf"/>
</dbReference>
<comment type="caution">
    <text evidence="1">The sequence shown here is derived from an EMBL/GenBank/DDBJ whole genome shotgun (WGS) entry which is preliminary data.</text>
</comment>